<dbReference type="AlphaFoldDB" id="A0A1G6WW49"/>
<evidence type="ECO:0000313" key="3">
    <source>
        <dbReference type="Proteomes" id="UP000199039"/>
    </source>
</evidence>
<keyword evidence="2" id="KW-0378">Hydrolase</keyword>
<dbReference type="EMBL" id="FMYH01000010">
    <property type="protein sequence ID" value="SDD69853.1"/>
    <property type="molecule type" value="Genomic_DNA"/>
</dbReference>
<dbReference type="SUPFAM" id="SSF53474">
    <property type="entry name" value="alpha/beta-Hydrolases"/>
    <property type="match status" value="1"/>
</dbReference>
<gene>
    <name evidence="2" type="ORF">SAMN05216410_0015</name>
</gene>
<name>A0A1G6WW49_9MICO</name>
<dbReference type="GO" id="GO:0004806">
    <property type="term" value="F:triacylglycerol lipase activity"/>
    <property type="evidence" value="ECO:0007669"/>
    <property type="project" value="TreeGrafter"/>
</dbReference>
<dbReference type="GO" id="GO:0046503">
    <property type="term" value="P:glycerolipid catabolic process"/>
    <property type="evidence" value="ECO:0007669"/>
    <property type="project" value="TreeGrafter"/>
</dbReference>
<dbReference type="RefSeq" id="WP_217629199.1">
    <property type="nucleotide sequence ID" value="NZ_FMYH01000010.1"/>
</dbReference>
<sequence length="302" mass="31615">MPLPQAEFMAPRDPGVLVRPGEAFGPLPLLDGVVAVTIRTAVGELTGLHAEPTAAARGTVLLVPGFTGSKEDFGPLLPLLAAHGWDTWAYSQRGQADSAAPEGLDAYRLEDFAADACEVADIIGVGAPVHLLGHSFGGLVARAAALRAPEAFLDVVLLCSGPRGFGSSKDDLRSIVDASGSLGLWANGNPALAQVPTAELEPADAFLKVRAAATSPDNLRGIMDVLWDTVDRTADLRDTGLPVLVAHGATDDAWPQAWQKEMADVLAGPYRIIPDAGHCPAEENPTATADLLHAYWDLQLEA</sequence>
<organism evidence="2 3">
    <name type="scientific">Sanguibacter gelidistatuariae</name>
    <dbReference type="NCBI Taxonomy" id="1814289"/>
    <lineage>
        <taxon>Bacteria</taxon>
        <taxon>Bacillati</taxon>
        <taxon>Actinomycetota</taxon>
        <taxon>Actinomycetes</taxon>
        <taxon>Micrococcales</taxon>
        <taxon>Sanguibacteraceae</taxon>
        <taxon>Sanguibacter</taxon>
    </lineage>
</organism>
<dbReference type="InterPro" id="IPR000073">
    <property type="entry name" value="AB_hydrolase_1"/>
</dbReference>
<protein>
    <submittedName>
        <fullName evidence="2">Lysophospholipase, alpha-beta hydrolase superfamily</fullName>
    </submittedName>
</protein>
<dbReference type="STRING" id="1814289.SAMN05216410_0015"/>
<evidence type="ECO:0000313" key="2">
    <source>
        <dbReference type="EMBL" id="SDD69853.1"/>
    </source>
</evidence>
<dbReference type="Proteomes" id="UP000199039">
    <property type="component" value="Unassembled WGS sequence"/>
</dbReference>
<keyword evidence="3" id="KW-1185">Reference proteome</keyword>
<evidence type="ECO:0000259" key="1">
    <source>
        <dbReference type="Pfam" id="PF12697"/>
    </source>
</evidence>
<reference evidence="2 3" key="1">
    <citation type="submission" date="2016-09" db="EMBL/GenBank/DDBJ databases">
        <authorList>
            <person name="Capua I."/>
            <person name="De Benedictis P."/>
            <person name="Joannis T."/>
            <person name="Lombin L.H."/>
            <person name="Cattoli G."/>
        </authorList>
    </citation>
    <scope>NUCLEOTIDE SEQUENCE [LARGE SCALE GENOMIC DNA]</scope>
    <source>
        <strain evidence="2 3">ISLP-3</strain>
    </source>
</reference>
<proteinExistence type="predicted"/>
<dbReference type="Gene3D" id="3.40.50.1820">
    <property type="entry name" value="alpha/beta hydrolase"/>
    <property type="match status" value="1"/>
</dbReference>
<dbReference type="Pfam" id="PF12697">
    <property type="entry name" value="Abhydrolase_6"/>
    <property type="match status" value="1"/>
</dbReference>
<dbReference type="InterPro" id="IPR050471">
    <property type="entry name" value="AB_hydrolase"/>
</dbReference>
<dbReference type="InterPro" id="IPR029058">
    <property type="entry name" value="AB_hydrolase_fold"/>
</dbReference>
<accession>A0A1G6WW49</accession>
<dbReference type="PANTHER" id="PTHR43433">
    <property type="entry name" value="HYDROLASE, ALPHA/BETA FOLD FAMILY PROTEIN"/>
    <property type="match status" value="1"/>
</dbReference>
<dbReference type="PANTHER" id="PTHR43433:SF5">
    <property type="entry name" value="AB HYDROLASE-1 DOMAIN-CONTAINING PROTEIN"/>
    <property type="match status" value="1"/>
</dbReference>
<feature type="domain" description="AB hydrolase-1" evidence="1">
    <location>
        <begin position="60"/>
        <end position="290"/>
    </location>
</feature>